<feature type="region of interest" description="Disordered" evidence="12">
    <location>
        <begin position="1"/>
        <end position="21"/>
    </location>
</feature>
<evidence type="ECO:0000256" key="7">
    <source>
        <dbReference type="ARBA" id="ARBA00023054"/>
    </source>
</evidence>
<evidence type="ECO:0000256" key="5">
    <source>
        <dbReference type="ARBA" id="ARBA00022618"/>
    </source>
</evidence>
<keyword evidence="8" id="KW-0539">Nucleus</keyword>
<evidence type="ECO:0000256" key="10">
    <source>
        <dbReference type="ARBA" id="ARBA00023328"/>
    </source>
</evidence>
<dbReference type="Proteomes" id="UP000836404">
    <property type="component" value="Unassembled WGS sequence"/>
</dbReference>
<keyword evidence="5" id="KW-0132">Cell division</keyword>
<keyword evidence="9" id="KW-0131">Cell cycle</keyword>
<dbReference type="EMBL" id="CAJHJF010000891">
    <property type="protein sequence ID" value="CAD6908343.1"/>
    <property type="molecule type" value="Genomic_DNA"/>
</dbReference>
<evidence type="ECO:0000313" key="15">
    <source>
        <dbReference type="EMBL" id="CAD6908343.1"/>
    </source>
</evidence>
<evidence type="ECO:0000256" key="3">
    <source>
        <dbReference type="ARBA" id="ARBA00005498"/>
    </source>
</evidence>
<dbReference type="InterPro" id="IPR041112">
    <property type="entry name" value="Nuf2_DHR10-like"/>
</dbReference>
<dbReference type="AlphaFoldDB" id="A0A9N8LEK6"/>
<evidence type="ECO:0000259" key="14">
    <source>
        <dbReference type="Pfam" id="PF18595"/>
    </source>
</evidence>
<evidence type="ECO:0000313" key="16">
    <source>
        <dbReference type="Proteomes" id="UP000836404"/>
    </source>
</evidence>
<proteinExistence type="inferred from homology"/>
<evidence type="ECO:0000256" key="12">
    <source>
        <dbReference type="SAM" id="MobiDB-lite"/>
    </source>
</evidence>
<dbReference type="Gene3D" id="1.10.418.60">
    <property type="entry name" value="Ncd80 complex, Nuf2 subunit"/>
    <property type="match status" value="1"/>
</dbReference>
<dbReference type="GO" id="GO:0051301">
    <property type="term" value="P:cell division"/>
    <property type="evidence" value="ECO:0007669"/>
    <property type="project" value="UniProtKB-KW"/>
</dbReference>
<evidence type="ECO:0000256" key="2">
    <source>
        <dbReference type="ARBA" id="ARBA00004584"/>
    </source>
</evidence>
<dbReference type="Pfam" id="PF03800">
    <property type="entry name" value="Nuf2"/>
    <property type="match status" value="1"/>
</dbReference>
<protein>
    <recommendedName>
        <fullName evidence="17">Kinetochore protein NUF2</fullName>
    </recommendedName>
</protein>
<comment type="subcellular location">
    <subcellularLocation>
        <location evidence="2">Chromosome</location>
        <location evidence="2">Centromere</location>
    </subcellularLocation>
    <subcellularLocation>
        <location evidence="1">Nucleus</location>
    </subcellularLocation>
</comment>
<dbReference type="Gene3D" id="1.10.287.1490">
    <property type="match status" value="1"/>
</dbReference>
<evidence type="ECO:0000256" key="6">
    <source>
        <dbReference type="ARBA" id="ARBA00022776"/>
    </source>
</evidence>
<keyword evidence="16" id="KW-1185">Reference proteome</keyword>
<gene>
    <name evidence="15" type="ORF">JKILLFL_G955</name>
</gene>
<keyword evidence="7 11" id="KW-0175">Coiled coil</keyword>
<dbReference type="GO" id="GO:0005634">
    <property type="term" value="C:nucleus"/>
    <property type="evidence" value="ECO:0007669"/>
    <property type="project" value="UniProtKB-SubCell"/>
</dbReference>
<reference evidence="15 16" key="1">
    <citation type="submission" date="2020-10" db="EMBL/GenBank/DDBJ databases">
        <authorList>
            <person name="Sedaghatjoo S."/>
        </authorList>
    </citation>
    <scope>NUCLEOTIDE SEQUENCE [LARGE SCALE GENOMIC DNA]</scope>
    <source>
        <strain evidence="15 16">LLFL</strain>
    </source>
</reference>
<accession>A0A9N8LEK6</accession>
<dbReference type="GO" id="GO:0031262">
    <property type="term" value="C:Ndc80 complex"/>
    <property type="evidence" value="ECO:0007669"/>
    <property type="project" value="InterPro"/>
</dbReference>
<sequence>HNMANASTSANPGQQLGGAQDLHSSFPSVKTTEIIQVLAELGLLVNADDIARPTQSVTIRCFMAFLDGLSGINQEWIEVRAKMVNQLDYREVFPDGMYWRIFNQELKELFVAAEVRDFVFSDVVRPQSKRFKRHLSGLINFWRFRSDRLQTYEEVVNANIEIEAGVMERRRTEEEMRVKLEGLIAKREAERDDVAQSRNNNIRSQETLMDLKTKQKKLMGDLDQFKGERQECIQKHTDLSYQAQLWATDIKKLNGRIISSPEELKGRLDQVQQQLQSDKVELATEERRARALESKREVMMALEMELKSCVTLLEMLEGEKSRITEQRAARDQKQDEIEQYQTEVRDFITKVSQTRRQIQSAMDRLQRLNKGFEEKRAAYQAKTEAIHAALSDLNRRRSEMMDKAKAKNQETAELEAKFDRITEEYQAFCNERTQERNTICHLAEVYIVGIARAREIPIDG</sequence>
<keyword evidence="4" id="KW-0158">Chromosome</keyword>
<feature type="domain" description="Kinetochore protein Nuf2 N-terminal" evidence="13">
    <location>
        <begin position="24"/>
        <end position="157"/>
    </location>
</feature>
<dbReference type="InterPro" id="IPR005549">
    <property type="entry name" value="Kinetochore_Nuf2_N"/>
</dbReference>
<evidence type="ECO:0000259" key="13">
    <source>
        <dbReference type="Pfam" id="PF03800"/>
    </source>
</evidence>
<evidence type="ECO:0008006" key="17">
    <source>
        <dbReference type="Google" id="ProtNLM"/>
    </source>
</evidence>
<organism evidence="15 16">
    <name type="scientific">Tilletia laevis</name>
    <dbReference type="NCBI Taxonomy" id="157183"/>
    <lineage>
        <taxon>Eukaryota</taxon>
        <taxon>Fungi</taxon>
        <taxon>Dikarya</taxon>
        <taxon>Basidiomycota</taxon>
        <taxon>Ustilaginomycotina</taxon>
        <taxon>Exobasidiomycetes</taxon>
        <taxon>Tilletiales</taxon>
        <taxon>Tilletiaceae</taxon>
        <taxon>Tilletia</taxon>
    </lineage>
</organism>
<comment type="caution">
    <text evidence="15">The sequence shown here is derived from an EMBL/GenBank/DDBJ whole genome shotgun (WGS) entry which is preliminary data.</text>
</comment>
<evidence type="ECO:0000256" key="1">
    <source>
        <dbReference type="ARBA" id="ARBA00004123"/>
    </source>
</evidence>
<evidence type="ECO:0000256" key="11">
    <source>
        <dbReference type="SAM" id="Coils"/>
    </source>
</evidence>
<feature type="compositionally biased region" description="Polar residues" evidence="12">
    <location>
        <begin position="1"/>
        <end position="14"/>
    </location>
</feature>
<feature type="coiled-coil region" evidence="11">
    <location>
        <begin position="268"/>
        <end position="424"/>
    </location>
</feature>
<feature type="non-terminal residue" evidence="15">
    <location>
        <position position="1"/>
    </location>
</feature>
<dbReference type="Pfam" id="PF18595">
    <property type="entry name" value="Nuf2_DHR10-like"/>
    <property type="match status" value="1"/>
</dbReference>
<feature type="domain" description="Nuf2 DHR10-like" evidence="14">
    <location>
        <begin position="272"/>
        <end position="387"/>
    </location>
</feature>
<comment type="similarity">
    <text evidence="3">Belongs to the NUF2 family.</text>
</comment>
<keyword evidence="10" id="KW-0137">Centromere</keyword>
<evidence type="ECO:0000256" key="8">
    <source>
        <dbReference type="ARBA" id="ARBA00023242"/>
    </source>
</evidence>
<name>A0A9N8LEK6_9BASI</name>
<evidence type="ECO:0000256" key="4">
    <source>
        <dbReference type="ARBA" id="ARBA00022454"/>
    </source>
</evidence>
<keyword evidence="6" id="KW-0498">Mitosis</keyword>
<evidence type="ECO:0000256" key="9">
    <source>
        <dbReference type="ARBA" id="ARBA00023306"/>
    </source>
</evidence>
<dbReference type="InterPro" id="IPR038275">
    <property type="entry name" value="Nuf2_N_sf"/>
</dbReference>